<proteinExistence type="predicted"/>
<dbReference type="EMBL" id="ML181976">
    <property type="protein sequence ID" value="THU75525.1"/>
    <property type="molecule type" value="Genomic_DNA"/>
</dbReference>
<feature type="compositionally biased region" description="Polar residues" evidence="1">
    <location>
        <begin position="91"/>
        <end position="115"/>
    </location>
</feature>
<gene>
    <name evidence="2" type="ORF">K435DRAFT_880660</name>
</gene>
<evidence type="ECO:0000313" key="2">
    <source>
        <dbReference type="EMBL" id="THU75525.1"/>
    </source>
</evidence>
<reference evidence="2 3" key="1">
    <citation type="journal article" date="2019" name="Nat. Ecol. Evol.">
        <title>Megaphylogeny resolves global patterns of mushroom evolution.</title>
        <authorList>
            <person name="Varga T."/>
            <person name="Krizsan K."/>
            <person name="Foldi C."/>
            <person name="Dima B."/>
            <person name="Sanchez-Garcia M."/>
            <person name="Sanchez-Ramirez S."/>
            <person name="Szollosi G.J."/>
            <person name="Szarkandi J.G."/>
            <person name="Papp V."/>
            <person name="Albert L."/>
            <person name="Andreopoulos W."/>
            <person name="Angelini C."/>
            <person name="Antonin V."/>
            <person name="Barry K.W."/>
            <person name="Bougher N.L."/>
            <person name="Buchanan P."/>
            <person name="Buyck B."/>
            <person name="Bense V."/>
            <person name="Catcheside P."/>
            <person name="Chovatia M."/>
            <person name="Cooper J."/>
            <person name="Damon W."/>
            <person name="Desjardin D."/>
            <person name="Finy P."/>
            <person name="Geml J."/>
            <person name="Haridas S."/>
            <person name="Hughes K."/>
            <person name="Justo A."/>
            <person name="Karasinski D."/>
            <person name="Kautmanova I."/>
            <person name="Kiss B."/>
            <person name="Kocsube S."/>
            <person name="Kotiranta H."/>
            <person name="LaButti K.M."/>
            <person name="Lechner B.E."/>
            <person name="Liimatainen K."/>
            <person name="Lipzen A."/>
            <person name="Lukacs Z."/>
            <person name="Mihaltcheva S."/>
            <person name="Morgado L.N."/>
            <person name="Niskanen T."/>
            <person name="Noordeloos M.E."/>
            <person name="Ohm R.A."/>
            <person name="Ortiz-Santana B."/>
            <person name="Ovrebo C."/>
            <person name="Racz N."/>
            <person name="Riley R."/>
            <person name="Savchenko A."/>
            <person name="Shiryaev A."/>
            <person name="Soop K."/>
            <person name="Spirin V."/>
            <person name="Szebenyi C."/>
            <person name="Tomsovsky M."/>
            <person name="Tulloss R.E."/>
            <person name="Uehling J."/>
            <person name="Grigoriev I.V."/>
            <person name="Vagvolgyi C."/>
            <person name="Papp T."/>
            <person name="Martin F.M."/>
            <person name="Miettinen O."/>
            <person name="Hibbett D.S."/>
            <person name="Nagy L.G."/>
        </authorList>
    </citation>
    <scope>NUCLEOTIDE SEQUENCE [LARGE SCALE GENOMIC DNA]</scope>
    <source>
        <strain evidence="2 3">CBS 962.96</strain>
    </source>
</reference>
<dbReference type="Proteomes" id="UP000297245">
    <property type="component" value="Unassembled WGS sequence"/>
</dbReference>
<feature type="compositionally biased region" description="Basic and acidic residues" evidence="1">
    <location>
        <begin position="122"/>
        <end position="137"/>
    </location>
</feature>
<protein>
    <submittedName>
        <fullName evidence="2">Uncharacterized protein</fullName>
    </submittedName>
</protein>
<evidence type="ECO:0000256" key="1">
    <source>
        <dbReference type="SAM" id="MobiDB-lite"/>
    </source>
</evidence>
<sequence>MFIPFFLDIGTRSGRCYSPWIISDICPILPNKAPLRARRPFDLESALARAASAKDEGEADVDEVEVETELAAEGETVTDLNLQHLADDASASTYHTQTSASTDSEPSTNLDTPQDPQIGPVRSKDARRQQLRAETRQKFRAKRRQKCEEEARTGAPPSLKKVVLKRVASSQPLPATQFNLDTARVGINGWTGPRVKGAEGPVPLEEAVEDEKMTLYNWDGESCCPILDNQDRVVAVLAGRPQGSNWKGLMSEAANKIARTRDRIHFTDKQLNNGRGKFPAISVGVSYGGGRQEPGNVAQSSAAVLTLLTGLLAYQCFLSLSDFANGKSV</sequence>
<dbReference type="AlphaFoldDB" id="A0A4V4HAH6"/>
<name>A0A4V4HAH6_DENBC</name>
<organism evidence="2 3">
    <name type="scientific">Dendrothele bispora (strain CBS 962.96)</name>
    <dbReference type="NCBI Taxonomy" id="1314807"/>
    <lineage>
        <taxon>Eukaryota</taxon>
        <taxon>Fungi</taxon>
        <taxon>Dikarya</taxon>
        <taxon>Basidiomycota</taxon>
        <taxon>Agaricomycotina</taxon>
        <taxon>Agaricomycetes</taxon>
        <taxon>Agaricomycetidae</taxon>
        <taxon>Agaricales</taxon>
        <taxon>Agaricales incertae sedis</taxon>
        <taxon>Dendrothele</taxon>
    </lineage>
</organism>
<keyword evidence="3" id="KW-1185">Reference proteome</keyword>
<dbReference type="OrthoDB" id="3031270at2759"/>
<evidence type="ECO:0000313" key="3">
    <source>
        <dbReference type="Proteomes" id="UP000297245"/>
    </source>
</evidence>
<feature type="region of interest" description="Disordered" evidence="1">
    <location>
        <begin position="91"/>
        <end position="155"/>
    </location>
</feature>
<accession>A0A4V4HAH6</accession>